<dbReference type="PROSITE" id="PS00300">
    <property type="entry name" value="SRP54"/>
    <property type="match status" value="1"/>
</dbReference>
<dbReference type="InterPro" id="IPR027417">
    <property type="entry name" value="P-loop_NTPase"/>
</dbReference>
<keyword evidence="5 9" id="KW-0342">GTP-binding</keyword>
<feature type="domain" description="SRP54-type proteins GTP-binding" evidence="10">
    <location>
        <begin position="269"/>
        <end position="282"/>
    </location>
</feature>
<proteinExistence type="inferred from homology"/>
<evidence type="ECO:0000313" key="12">
    <source>
        <dbReference type="Proteomes" id="UP000627166"/>
    </source>
</evidence>
<comment type="catalytic activity">
    <reaction evidence="8 9">
        <text>GTP + H2O = GDP + phosphate + H(+)</text>
        <dbReference type="Rhea" id="RHEA:19669"/>
        <dbReference type="ChEBI" id="CHEBI:15377"/>
        <dbReference type="ChEBI" id="CHEBI:15378"/>
        <dbReference type="ChEBI" id="CHEBI:37565"/>
        <dbReference type="ChEBI" id="CHEBI:43474"/>
        <dbReference type="ChEBI" id="CHEBI:58189"/>
        <dbReference type="EC" id="3.6.5.4"/>
    </reaction>
</comment>
<dbReference type="PANTHER" id="PTHR11564:SF5">
    <property type="entry name" value="SIGNAL RECOGNITION PARTICLE SUBUNIT SRP54"/>
    <property type="match status" value="1"/>
</dbReference>
<evidence type="ECO:0000256" key="2">
    <source>
        <dbReference type="ARBA" id="ARBA00022741"/>
    </source>
</evidence>
<dbReference type="HAMAP" id="MF_00306">
    <property type="entry name" value="SRP54"/>
    <property type="match status" value="1"/>
</dbReference>
<dbReference type="Gene3D" id="1.20.120.140">
    <property type="entry name" value="Signal recognition particle SRP54, nucleotide-binding domain"/>
    <property type="match status" value="1"/>
</dbReference>
<keyword evidence="2 9" id="KW-0547">Nucleotide-binding</keyword>
<dbReference type="InterPro" id="IPR003593">
    <property type="entry name" value="AAA+_ATPase"/>
</dbReference>
<dbReference type="SMART" id="SM00382">
    <property type="entry name" value="AAA"/>
    <property type="match status" value="1"/>
</dbReference>
<keyword evidence="12" id="KW-1185">Reference proteome</keyword>
<keyword evidence="9" id="KW-0963">Cytoplasm</keyword>
<dbReference type="Gene3D" id="3.40.50.300">
    <property type="entry name" value="P-loop containing nucleotide triphosphate hydrolases"/>
    <property type="match status" value="1"/>
</dbReference>
<organism evidence="11 12">
    <name type="scientific">Clostridium faecium</name>
    <dbReference type="NCBI Taxonomy" id="2762223"/>
    <lineage>
        <taxon>Bacteria</taxon>
        <taxon>Bacillati</taxon>
        <taxon>Bacillota</taxon>
        <taxon>Clostridia</taxon>
        <taxon>Eubacteriales</taxon>
        <taxon>Clostridiaceae</taxon>
        <taxon>Clostridium</taxon>
    </lineage>
</organism>
<dbReference type="PANTHER" id="PTHR11564">
    <property type="entry name" value="SIGNAL RECOGNITION PARTICLE 54K PROTEIN SRP54"/>
    <property type="match status" value="1"/>
</dbReference>
<comment type="subcellular location">
    <subcellularLocation>
        <location evidence="9">Cytoplasm</location>
    </subcellularLocation>
    <text evidence="9">The SRP-RNC complex is targeted to the cytoplasmic membrane.</text>
</comment>
<keyword evidence="3 9" id="KW-0378">Hydrolase</keyword>
<comment type="caution">
    <text evidence="11">The sequence shown here is derived from an EMBL/GenBank/DDBJ whole genome shotgun (WGS) entry which is preliminary data.</text>
</comment>
<evidence type="ECO:0000256" key="8">
    <source>
        <dbReference type="ARBA" id="ARBA00048027"/>
    </source>
</evidence>
<comment type="similarity">
    <text evidence="1 9">Belongs to the GTP-binding SRP family. SRP54 subfamily.</text>
</comment>
<evidence type="ECO:0000256" key="1">
    <source>
        <dbReference type="ARBA" id="ARBA00005450"/>
    </source>
</evidence>
<dbReference type="EMBL" id="JACSQB010000112">
    <property type="protein sequence ID" value="MBD8048141.1"/>
    <property type="molecule type" value="Genomic_DNA"/>
</dbReference>
<evidence type="ECO:0000256" key="6">
    <source>
        <dbReference type="ARBA" id="ARBA00023135"/>
    </source>
</evidence>
<dbReference type="InterPro" id="IPR036891">
    <property type="entry name" value="Signal_recog_part_SRP54_M_sf"/>
</dbReference>
<dbReference type="RefSeq" id="WP_191741093.1">
    <property type="nucleotide sequence ID" value="NZ_JACSQB010000112.1"/>
</dbReference>
<dbReference type="InterPro" id="IPR004780">
    <property type="entry name" value="SRP"/>
</dbReference>
<comment type="function">
    <text evidence="9">Involved in targeting and insertion of nascent membrane proteins into the cytoplasmic membrane. Binds to the hydrophobic signal sequence of the ribosome-nascent chain (RNC) as it emerges from the ribosomes. The SRP-RNC complex is then targeted to the cytoplasmic membrane where it interacts with the SRP receptor FtsY.</text>
</comment>
<comment type="domain">
    <text evidence="9">Composed of three domains: the N-terminal N domain, which is responsible for interactions with the ribosome, the central G domain, which binds GTP, and the C-terminal M domain, which binds the RNA and the signal sequence of the RNC.</text>
</comment>
<dbReference type="InterPro" id="IPR013822">
    <property type="entry name" value="Signal_recog_particl_SRP54_hlx"/>
</dbReference>
<dbReference type="Gene3D" id="1.10.260.30">
    <property type="entry name" value="Signal recognition particle, SRP54 subunit, M-domain"/>
    <property type="match status" value="1"/>
</dbReference>
<dbReference type="InterPro" id="IPR004125">
    <property type="entry name" value="Signal_recog_particle_SRP54_M"/>
</dbReference>
<feature type="binding site" evidence="9">
    <location>
        <begin position="108"/>
        <end position="115"/>
    </location>
    <ligand>
        <name>GTP</name>
        <dbReference type="ChEBI" id="CHEBI:37565"/>
    </ligand>
</feature>
<dbReference type="InterPro" id="IPR022941">
    <property type="entry name" value="SRP54"/>
</dbReference>
<keyword evidence="7 9" id="KW-0687">Ribonucleoprotein</keyword>
<dbReference type="SMART" id="SM00963">
    <property type="entry name" value="SRP54_N"/>
    <property type="match status" value="1"/>
</dbReference>
<protein>
    <recommendedName>
        <fullName evidence="9">Signal recognition particle protein</fullName>
        <ecNumber evidence="9">3.6.5.4</ecNumber>
    </recommendedName>
    <alternativeName>
        <fullName evidence="9">Fifty-four homolog</fullName>
    </alternativeName>
</protein>
<evidence type="ECO:0000259" key="10">
    <source>
        <dbReference type="PROSITE" id="PS00300"/>
    </source>
</evidence>
<dbReference type="EC" id="3.6.5.4" evidence="9"/>
<feature type="binding site" evidence="9">
    <location>
        <begin position="190"/>
        <end position="194"/>
    </location>
    <ligand>
        <name>GTP</name>
        <dbReference type="ChEBI" id="CHEBI:37565"/>
    </ligand>
</feature>
<dbReference type="InterPro" id="IPR000897">
    <property type="entry name" value="SRP54_GTPase_dom"/>
</dbReference>
<dbReference type="CDD" id="cd18539">
    <property type="entry name" value="SRP_G"/>
    <property type="match status" value="1"/>
</dbReference>
<keyword evidence="4 9" id="KW-0694">RNA-binding</keyword>
<evidence type="ECO:0000256" key="3">
    <source>
        <dbReference type="ARBA" id="ARBA00022801"/>
    </source>
</evidence>
<evidence type="ECO:0000313" key="11">
    <source>
        <dbReference type="EMBL" id="MBD8048141.1"/>
    </source>
</evidence>
<dbReference type="Pfam" id="PF02978">
    <property type="entry name" value="SRP_SPB"/>
    <property type="match status" value="1"/>
</dbReference>
<evidence type="ECO:0000256" key="9">
    <source>
        <dbReference type="HAMAP-Rule" id="MF_00306"/>
    </source>
</evidence>
<dbReference type="NCBIfam" id="TIGR00959">
    <property type="entry name" value="ffh"/>
    <property type="match status" value="1"/>
</dbReference>
<comment type="subunit">
    <text evidence="9">Part of the signal recognition particle protein translocation system, which is composed of SRP and FtsY.</text>
</comment>
<keyword evidence="6 9" id="KW-0733">Signal recognition particle</keyword>
<name>A0ABR8YV36_9CLOT</name>
<dbReference type="SUPFAM" id="SSF47446">
    <property type="entry name" value="Signal peptide-binding domain"/>
    <property type="match status" value="1"/>
</dbReference>
<dbReference type="Proteomes" id="UP000627166">
    <property type="component" value="Unassembled WGS sequence"/>
</dbReference>
<evidence type="ECO:0000256" key="4">
    <source>
        <dbReference type="ARBA" id="ARBA00022884"/>
    </source>
</evidence>
<dbReference type="Pfam" id="PF02881">
    <property type="entry name" value="SRP54_N"/>
    <property type="match status" value="1"/>
</dbReference>
<dbReference type="SUPFAM" id="SSF52540">
    <property type="entry name" value="P-loop containing nucleoside triphosphate hydrolases"/>
    <property type="match status" value="1"/>
</dbReference>
<reference evidence="11 12" key="1">
    <citation type="submission" date="2020-08" db="EMBL/GenBank/DDBJ databases">
        <title>A Genomic Blueprint of the Chicken Gut Microbiome.</title>
        <authorList>
            <person name="Gilroy R."/>
            <person name="Ravi A."/>
            <person name="Getino M."/>
            <person name="Pursley I."/>
            <person name="Horton D.L."/>
            <person name="Alikhan N.-F."/>
            <person name="Baker D."/>
            <person name="Gharbi K."/>
            <person name="Hall N."/>
            <person name="Watson M."/>
            <person name="Adriaenssens E.M."/>
            <person name="Foster-Nyarko E."/>
            <person name="Jarju S."/>
            <person name="Secka A."/>
            <person name="Antonio M."/>
            <person name="Oren A."/>
            <person name="Chaudhuri R."/>
            <person name="La Ragione R.M."/>
            <person name="Hildebrand F."/>
            <person name="Pallen M.J."/>
        </authorList>
    </citation>
    <scope>NUCLEOTIDE SEQUENCE [LARGE SCALE GENOMIC DNA]</scope>
    <source>
        <strain evidence="11 12">N37</strain>
    </source>
</reference>
<dbReference type="Pfam" id="PF00448">
    <property type="entry name" value="SRP54"/>
    <property type="match status" value="1"/>
</dbReference>
<evidence type="ECO:0000256" key="7">
    <source>
        <dbReference type="ARBA" id="ARBA00023274"/>
    </source>
</evidence>
<accession>A0ABR8YV36</accession>
<dbReference type="InterPro" id="IPR042101">
    <property type="entry name" value="SRP54_N_sf"/>
</dbReference>
<evidence type="ECO:0000256" key="5">
    <source>
        <dbReference type="ARBA" id="ARBA00023134"/>
    </source>
</evidence>
<feature type="binding site" evidence="9">
    <location>
        <begin position="248"/>
        <end position="251"/>
    </location>
    <ligand>
        <name>GTP</name>
        <dbReference type="ChEBI" id="CHEBI:37565"/>
    </ligand>
</feature>
<sequence length="449" mass="49424">MAFEGLTSKLQETIKKLKGKGKLSEKDIKEAMREVKLALLEADVNYKVVKQFVKDVSEKCLGNEVLESLTPGQQVIKIVNDELTGLMGNTESKLQLNPNGISVIMLVGLQGAGKTTMAGKLALNLRKNNKKPLLVACDVYRPAAIKQLQVVGKSIDVPVFTMGDKTSPVDIAKASIENAKNNGCNVVIVDTAGRLHIDEELMNELKDVKENIDPNEILLVVDSMTGQDAVNVAESFNSQLDISGVILTKLDGDTRGGAALSIKAMTDKPIKYVGMGEKMSDLEVFYPERMASRILGMGDVLSLIEKAQSAIDEQKAQELGNKMLNQEFNFEDFLDMLNQMKKMGPLAKIMEMMPGMNAKELKGIDLSQGEKEMSKIEAIISSMTFEERRKPNLISASPSRKKRIANGSGTSIQEVNKILKHFDMMKKTMKNMKGMQKSMKKGLFGKLPF</sequence>
<dbReference type="SMART" id="SM00962">
    <property type="entry name" value="SRP54"/>
    <property type="match status" value="1"/>
</dbReference>
<gene>
    <name evidence="9 11" type="primary">ffh</name>
    <name evidence="11" type="ORF">H9637_14025</name>
</gene>